<proteinExistence type="predicted"/>
<dbReference type="SUPFAM" id="SSF101898">
    <property type="entry name" value="NHL repeat"/>
    <property type="match status" value="1"/>
</dbReference>
<dbReference type="AlphaFoldDB" id="A0A0F9JHX5"/>
<evidence type="ECO:0000313" key="1">
    <source>
        <dbReference type="EMBL" id="KKM05346.1"/>
    </source>
</evidence>
<sequence>MKNKKIGLLILFGIFLLSFLTFFIHGISYDENVVDTRLLKASDYYDESPGIPILGTTENIFSLCKDNLYFYNTTNNGSIYRVNLNNQLFTPLLVRGGLGVVNDIDASYGPNGDMIFLATAEYNNAIMKFNTSILAYQKIVSSTGIPQKLSVNFDYRFVNMFIAWRTTSNVFAWNNVFNIIRNIGPNFFGVIGVQCDGYDVLYYNSEEILIYNTYSTIPATEHKRIVDTGITSVFWDTSREYIIYAQDNDYDNNADGKIVQYNYFTDEIIYIQSDIDYPVSVWVTSDYVYWLERGYWSSRSMIYRYSYYYNSPDTHYYSKVSRAHGVSFADRIEFQNDANPFLTTLGLYWGYNQLYVINGSDITPPDTIEWMNTQEIKEHNTWSVTWWNSYDLNGIEDYELIVSKTDNFSNFDTYWISESEEYSSTSLEFSDMEYGDYYYKVRTRDTMGLDPMEESNIGEWSDVYIFPILLQDLFQQII</sequence>
<accession>A0A0F9JHX5</accession>
<dbReference type="EMBL" id="LAZR01016243">
    <property type="protein sequence ID" value="KKM05346.1"/>
    <property type="molecule type" value="Genomic_DNA"/>
</dbReference>
<comment type="caution">
    <text evidence="1">The sequence shown here is derived from an EMBL/GenBank/DDBJ whole genome shotgun (WGS) entry which is preliminary data.</text>
</comment>
<name>A0A0F9JHX5_9ZZZZ</name>
<organism evidence="1">
    <name type="scientific">marine sediment metagenome</name>
    <dbReference type="NCBI Taxonomy" id="412755"/>
    <lineage>
        <taxon>unclassified sequences</taxon>
        <taxon>metagenomes</taxon>
        <taxon>ecological metagenomes</taxon>
    </lineage>
</organism>
<protein>
    <submittedName>
        <fullName evidence="1">Uncharacterized protein</fullName>
    </submittedName>
</protein>
<gene>
    <name evidence="1" type="ORF">LCGC14_1755070</name>
</gene>
<reference evidence="1" key="1">
    <citation type="journal article" date="2015" name="Nature">
        <title>Complex archaea that bridge the gap between prokaryotes and eukaryotes.</title>
        <authorList>
            <person name="Spang A."/>
            <person name="Saw J.H."/>
            <person name="Jorgensen S.L."/>
            <person name="Zaremba-Niedzwiedzka K."/>
            <person name="Martijn J."/>
            <person name="Lind A.E."/>
            <person name="van Eijk R."/>
            <person name="Schleper C."/>
            <person name="Guy L."/>
            <person name="Ettema T.J."/>
        </authorList>
    </citation>
    <scope>NUCLEOTIDE SEQUENCE</scope>
</reference>